<proteinExistence type="predicted"/>
<protein>
    <submittedName>
        <fullName evidence="1">Uncharacterized protein</fullName>
    </submittedName>
</protein>
<dbReference type="AlphaFoldDB" id="A0A8B6D613"/>
<dbReference type="PANTHER" id="PTHR14187:SF5">
    <property type="entry name" value="HEAT SHOCK 70 KDA PROTEIN 12A"/>
    <property type="match status" value="1"/>
</dbReference>
<sequence length="466" mass="53351">MKLRGQKYVIGVFRKNIKCELSRYQPFKFWSHKLSWCVFSKSLCNEIGQIISNLGSPSGDSVCRCDHTRGFAFLSKPKHHCYCVPTNEDCNCYKKTCPLNHILTSATQGTEIAFREKRKKNSNKKEVALQRLRNRLSETLSHLEGKNDVIVALEIGLTCSGIAVCLWDSKQEKVMFLLKWESKEQSSSSNKTSTSIVFRPNKTPDNIGDDAEWRHCGRNLNNLDEWSFYKNFMLTICREQKCRKNKKILPNEEVSIDFQFDRFNDEGNAERVPCYIKFGTTLTRKHLWIEACKEVMLGKVTVTEHVTRNELQIQSSTKSEGKFVKVSIENSKTTVKTVKADFRNDSPTIPNELSTNCENDNNINLEEVSLSSIVIQQNTSVIPPASIVMPKQMSSCFSDKIVNLNLLENFNSNVSTLTAQNAELMKIIYNKETENTKLRNEREECRGSEQKLQAQVSRLSSDLKFT</sequence>
<dbReference type="PANTHER" id="PTHR14187">
    <property type="entry name" value="ALPHA KINASE/ELONGATION FACTOR 2 KINASE"/>
    <property type="match status" value="1"/>
</dbReference>
<keyword evidence="2" id="KW-1185">Reference proteome</keyword>
<organism evidence="1 2">
    <name type="scientific">Mytilus galloprovincialis</name>
    <name type="common">Mediterranean mussel</name>
    <dbReference type="NCBI Taxonomy" id="29158"/>
    <lineage>
        <taxon>Eukaryota</taxon>
        <taxon>Metazoa</taxon>
        <taxon>Spiralia</taxon>
        <taxon>Lophotrochozoa</taxon>
        <taxon>Mollusca</taxon>
        <taxon>Bivalvia</taxon>
        <taxon>Autobranchia</taxon>
        <taxon>Pteriomorphia</taxon>
        <taxon>Mytilida</taxon>
        <taxon>Mytiloidea</taxon>
        <taxon>Mytilidae</taxon>
        <taxon>Mytilinae</taxon>
        <taxon>Mytilus</taxon>
    </lineage>
</organism>
<gene>
    <name evidence="1" type="ORF">MGAL_10B057770</name>
</gene>
<comment type="caution">
    <text evidence="1">The sequence shown here is derived from an EMBL/GenBank/DDBJ whole genome shotgun (WGS) entry which is preliminary data.</text>
</comment>
<reference evidence="1" key="1">
    <citation type="submission" date="2018-11" db="EMBL/GenBank/DDBJ databases">
        <authorList>
            <person name="Alioto T."/>
            <person name="Alioto T."/>
        </authorList>
    </citation>
    <scope>NUCLEOTIDE SEQUENCE</scope>
</reference>
<evidence type="ECO:0000313" key="1">
    <source>
        <dbReference type="EMBL" id="VDI14602.1"/>
    </source>
</evidence>
<name>A0A8B6D613_MYTGA</name>
<evidence type="ECO:0000313" key="2">
    <source>
        <dbReference type="Proteomes" id="UP000596742"/>
    </source>
</evidence>
<dbReference type="OrthoDB" id="6128404at2759"/>
<dbReference type="EMBL" id="UYJE01002882">
    <property type="protein sequence ID" value="VDI14602.1"/>
    <property type="molecule type" value="Genomic_DNA"/>
</dbReference>
<accession>A0A8B6D613</accession>
<dbReference type="Proteomes" id="UP000596742">
    <property type="component" value="Unassembled WGS sequence"/>
</dbReference>